<dbReference type="InterPro" id="IPR001926">
    <property type="entry name" value="TrpB-like_PALP"/>
</dbReference>
<dbReference type="CDD" id="cd01561">
    <property type="entry name" value="CBS_like"/>
    <property type="match status" value="1"/>
</dbReference>
<organism evidence="12 13">
    <name type="scientific">Glutamicibacter ectropisis</name>
    <dbReference type="NCBI Taxonomy" id="3046593"/>
    <lineage>
        <taxon>Bacteria</taxon>
        <taxon>Bacillati</taxon>
        <taxon>Actinomycetota</taxon>
        <taxon>Actinomycetes</taxon>
        <taxon>Micrococcales</taxon>
        <taxon>Micrococcaceae</taxon>
        <taxon>Glutamicibacter</taxon>
    </lineage>
</organism>
<proteinExistence type="inferred from homology"/>
<name>A0AAU6WBL8_9MICC</name>
<evidence type="ECO:0000256" key="1">
    <source>
        <dbReference type="ARBA" id="ARBA00001933"/>
    </source>
</evidence>
<evidence type="ECO:0000256" key="6">
    <source>
        <dbReference type="ARBA" id="ARBA00023122"/>
    </source>
</evidence>
<evidence type="ECO:0000256" key="7">
    <source>
        <dbReference type="ARBA" id="ARBA00023239"/>
    </source>
</evidence>
<feature type="domain" description="Tryptophan synthase beta chain-like PALP" evidence="11">
    <location>
        <begin position="8"/>
        <end position="300"/>
    </location>
</feature>
<dbReference type="GO" id="GO:0005737">
    <property type="term" value="C:cytoplasm"/>
    <property type="evidence" value="ECO:0007669"/>
    <property type="project" value="InterPro"/>
</dbReference>
<dbReference type="EMBL" id="CP125942">
    <property type="protein sequence ID" value="XAO45050.1"/>
    <property type="molecule type" value="Genomic_DNA"/>
</dbReference>
<evidence type="ECO:0000256" key="2">
    <source>
        <dbReference type="ARBA" id="ARBA00005003"/>
    </source>
</evidence>
<dbReference type="Pfam" id="PF00291">
    <property type="entry name" value="PALP"/>
    <property type="match status" value="1"/>
</dbReference>
<dbReference type="PROSITE" id="PS00901">
    <property type="entry name" value="CYS_SYNTHASE"/>
    <property type="match status" value="1"/>
</dbReference>
<dbReference type="InterPro" id="IPR001216">
    <property type="entry name" value="P-phosphate_BS"/>
</dbReference>
<dbReference type="SUPFAM" id="SSF54631">
    <property type="entry name" value="CBS-domain pair"/>
    <property type="match status" value="1"/>
</dbReference>
<evidence type="ECO:0000256" key="3">
    <source>
        <dbReference type="ARBA" id="ARBA00007103"/>
    </source>
</evidence>
<dbReference type="FunFam" id="3.40.50.1100:FF:000003">
    <property type="entry name" value="Cystathionine beta-synthase"/>
    <property type="match status" value="1"/>
</dbReference>
<evidence type="ECO:0000256" key="9">
    <source>
        <dbReference type="ARBA" id="ARBA00047490"/>
    </source>
</evidence>
<dbReference type="Proteomes" id="UP001486888">
    <property type="component" value="Chromosome"/>
</dbReference>
<evidence type="ECO:0000313" key="13">
    <source>
        <dbReference type="Proteomes" id="UP001486888"/>
    </source>
</evidence>
<dbReference type="PANTHER" id="PTHR10314">
    <property type="entry name" value="CYSTATHIONINE BETA-SYNTHASE"/>
    <property type="match status" value="1"/>
</dbReference>
<dbReference type="Gene3D" id="3.10.580.10">
    <property type="entry name" value="CBS-domain"/>
    <property type="match status" value="1"/>
</dbReference>
<dbReference type="NCBIfam" id="TIGR01137">
    <property type="entry name" value="cysta_beta"/>
    <property type="match status" value="1"/>
</dbReference>
<keyword evidence="7 12" id="KW-0456">Lyase</keyword>
<dbReference type="InterPro" id="IPR046342">
    <property type="entry name" value="CBS_dom_sf"/>
</dbReference>
<comment type="catalytic activity">
    <reaction evidence="9">
        <text>L-homocysteine + L-serine = L,L-cystathionine + H2O</text>
        <dbReference type="Rhea" id="RHEA:10112"/>
        <dbReference type="ChEBI" id="CHEBI:15377"/>
        <dbReference type="ChEBI" id="CHEBI:33384"/>
        <dbReference type="ChEBI" id="CHEBI:58161"/>
        <dbReference type="ChEBI" id="CHEBI:58199"/>
        <dbReference type="EC" id="4.2.1.22"/>
    </reaction>
</comment>
<evidence type="ECO:0000256" key="5">
    <source>
        <dbReference type="ARBA" id="ARBA00022898"/>
    </source>
</evidence>
<dbReference type="GO" id="GO:0006535">
    <property type="term" value="P:cysteine biosynthetic process from serine"/>
    <property type="evidence" value="ECO:0007669"/>
    <property type="project" value="InterPro"/>
</dbReference>
<comment type="similarity">
    <text evidence="3">Belongs to the cysteine synthase/cystathionine beta-synthase family.</text>
</comment>
<evidence type="ECO:0000256" key="4">
    <source>
        <dbReference type="ARBA" id="ARBA00012041"/>
    </source>
</evidence>
<keyword evidence="13" id="KW-1185">Reference proteome</keyword>
<evidence type="ECO:0000256" key="8">
    <source>
        <dbReference type="ARBA" id="ARBA00026192"/>
    </source>
</evidence>
<gene>
    <name evidence="12" type="ORF">QMQ05_11895</name>
</gene>
<dbReference type="InterPro" id="IPR036052">
    <property type="entry name" value="TrpB-like_PALP_sf"/>
</dbReference>
<dbReference type="InterPro" id="IPR050214">
    <property type="entry name" value="Cys_Synth/Cystath_Beta-Synth"/>
</dbReference>
<dbReference type="SUPFAM" id="SSF53686">
    <property type="entry name" value="Tryptophan synthase beta subunit-like PLP-dependent enzymes"/>
    <property type="match status" value="1"/>
</dbReference>
<dbReference type="GO" id="GO:0004122">
    <property type="term" value="F:cystathionine beta-synthase activity"/>
    <property type="evidence" value="ECO:0007669"/>
    <property type="project" value="UniProtKB-UniRule"/>
</dbReference>
<evidence type="ECO:0000259" key="11">
    <source>
        <dbReference type="Pfam" id="PF00291"/>
    </source>
</evidence>
<dbReference type="RefSeq" id="WP_345470268.1">
    <property type="nucleotide sequence ID" value="NZ_CP125942.1"/>
</dbReference>
<dbReference type="GO" id="GO:0019343">
    <property type="term" value="P:cysteine biosynthetic process via cystathionine"/>
    <property type="evidence" value="ECO:0007669"/>
    <property type="project" value="InterPro"/>
</dbReference>
<evidence type="ECO:0000313" key="12">
    <source>
        <dbReference type="EMBL" id="XAO45050.1"/>
    </source>
</evidence>
<comment type="cofactor">
    <cofactor evidence="1">
        <name>pyridoxal 5'-phosphate</name>
        <dbReference type="ChEBI" id="CHEBI:597326"/>
    </cofactor>
</comment>
<dbReference type="AlphaFoldDB" id="A0AAU6WBL8"/>
<accession>A0AAU6WBL8</accession>
<protein>
    <recommendedName>
        <fullName evidence="8 10">Cystathionine beta-synthase</fullName>
        <ecNumber evidence="4 10">4.2.1.22</ecNumber>
    </recommendedName>
</protein>
<dbReference type="Gene3D" id="3.40.50.1100">
    <property type="match status" value="2"/>
</dbReference>
<reference evidence="12 13" key="1">
    <citation type="submission" date="2023-05" db="EMBL/GenBank/DDBJ databases">
        <title>Glutamicibacter sp. B1, complete genome.</title>
        <authorList>
            <person name="Long Y.H."/>
            <person name="Fang T."/>
            <person name="Li X.Y."/>
        </authorList>
    </citation>
    <scope>NUCLEOTIDE SEQUENCE [LARGE SCALE GENOMIC DNA]</scope>
    <source>
        <strain evidence="12 13">B1</strain>
    </source>
</reference>
<evidence type="ECO:0000256" key="10">
    <source>
        <dbReference type="NCBIfam" id="TIGR01137"/>
    </source>
</evidence>
<dbReference type="InterPro" id="IPR005857">
    <property type="entry name" value="Cysta_beta_synth"/>
</dbReference>
<dbReference type="EC" id="4.2.1.22" evidence="4 10"/>
<keyword evidence="5" id="KW-0663">Pyridoxal phosphate</keyword>
<keyword evidence="6" id="KW-0129">CBS domain</keyword>
<comment type="pathway">
    <text evidence="2">Amino-acid biosynthesis; L-cysteine biosynthesis; L-cysteine from L-homocysteine and L-serine: step 1/2.</text>
</comment>
<sequence length="454" mass="47485">MKYASTVLDLIGNTPLVKLNRVTDGVKATVLLKLEYLNPGGSIKDRIALKMIERAEESGQLKPGGTIVEPTSGNTGVGLAMVGQLKGYKTIFVTPDKVGEEKRDVLRAYGAKVVVTPTAVAPDSPESYYGVSDRLVTEIDGAYKPDQFSNPGAPDSHFETTGPEIWNDTDGKITHAVISAGTGGTITGTGRYLKQISADRASGPVKIIAADPDGSVYSGGTGRPYFVEGVGEDMWPGNYDPSVPDQVEAVTDAEAFEMTRRLANEEGLLLGGSSGMAVVAALRAARDLSEDDVVVVIAPDGGRGYLAKIFNDSWMLQQGFTTDDYSALDFIGSALSKQGPETISEDATLLQAAKALREQGADALVVSAVTLPARIGEVRGVIGANTLTDALLSGAEPTTTIKELGSLPMPLIGVADTLDNAQELLKSHPAVLVTKAGEVIAAATAADLLAYSTR</sequence>
<dbReference type="KEGG" id="gey:QMQ05_11895"/>
<dbReference type="GO" id="GO:0016765">
    <property type="term" value="F:transferase activity, transferring alkyl or aryl (other than methyl) groups"/>
    <property type="evidence" value="ECO:0007669"/>
    <property type="project" value="UniProtKB-ARBA"/>
</dbReference>